<feature type="signal peptide" evidence="1">
    <location>
        <begin position="1"/>
        <end position="19"/>
    </location>
</feature>
<sequence length="471" mass="53564">MKKTIFSILIGLMSTLSFAQFESNNGVPTKQESNALYDQMDLQRATQLYLWAIPTIGEKGWENANIDAGASNDGQFVLYTGREGVAGILTPNQTVQYVIAFYDFNKLGPAVWEIPKGKTAGYVADAWQRPIIDCGITGNDKGQGTKLLVIGPGQDVPSDTKGYTVVHCPTSIVWFGTRNMEVDQKERRRVNNEFTAYPLDQPNLKGRPMLEKKGDAFIQAQPHGMLFWENLNEVIQREVVQERDRFFLAMLKNLGIEKGKPFLPNERQKRILIEGEKLGYQMAINNSFRKRVEKGIWWDDPSNNWRVALVNNANQKTEYYDQLDERASWFHEAIGSTNAMVCSKPGPGSVYVGQYYDENNKGFDGGGNYILHIPKDVPASQFWSVCIYESHNRILIPNGTDKSEVNSSNNLVQNKDGSFDVFIGPNCPKGMEKNWVKTLEGQNWFTYFRIYGPQQAWFDKTWKLDNIKENK</sequence>
<dbReference type="KEGG" id="fll:EI427_09935"/>
<dbReference type="Pfam" id="PF06863">
    <property type="entry name" value="DUF1254"/>
    <property type="match status" value="1"/>
</dbReference>
<evidence type="ECO:0000256" key="1">
    <source>
        <dbReference type="SAM" id="SignalP"/>
    </source>
</evidence>
<dbReference type="PANTHER" id="PTHR36509:SF3">
    <property type="entry name" value="SIGNAL PEPTIDE PROTEIN"/>
    <property type="match status" value="1"/>
</dbReference>
<proteinExistence type="predicted"/>
<evidence type="ECO:0000259" key="3">
    <source>
        <dbReference type="Pfam" id="PF06863"/>
    </source>
</evidence>
<evidence type="ECO:0000313" key="5">
    <source>
        <dbReference type="Proteomes" id="UP000267268"/>
    </source>
</evidence>
<dbReference type="AlphaFoldDB" id="A0A3S9P386"/>
<dbReference type="InterPro" id="IPR010621">
    <property type="entry name" value="DUF1214"/>
</dbReference>
<keyword evidence="1" id="KW-0732">Signal</keyword>
<evidence type="ECO:0000259" key="2">
    <source>
        <dbReference type="Pfam" id="PF06742"/>
    </source>
</evidence>
<organism evidence="4 5">
    <name type="scientific">Flammeovirga pectinis</name>
    <dbReference type="NCBI Taxonomy" id="2494373"/>
    <lineage>
        <taxon>Bacteria</taxon>
        <taxon>Pseudomonadati</taxon>
        <taxon>Bacteroidota</taxon>
        <taxon>Cytophagia</taxon>
        <taxon>Cytophagales</taxon>
        <taxon>Flammeovirgaceae</taxon>
        <taxon>Flammeovirga</taxon>
    </lineage>
</organism>
<dbReference type="RefSeq" id="WP_126614147.1">
    <property type="nucleotide sequence ID" value="NZ_CP034562.1"/>
</dbReference>
<keyword evidence="5" id="KW-1185">Reference proteome</keyword>
<protein>
    <submittedName>
        <fullName evidence="4">DUF1254 domain-containing protein</fullName>
    </submittedName>
</protein>
<evidence type="ECO:0000313" key="4">
    <source>
        <dbReference type="EMBL" id="AZQ62542.1"/>
    </source>
</evidence>
<reference evidence="4 5" key="1">
    <citation type="submission" date="2018-12" db="EMBL/GenBank/DDBJ databases">
        <title>Flammeovirga pectinis sp. nov., isolated from the gut of the Korean scallop, Patinopecten yessoensis.</title>
        <authorList>
            <person name="Bae J.-W."/>
            <person name="Jeong Y.-S."/>
            <person name="Kang W."/>
        </authorList>
    </citation>
    <scope>NUCLEOTIDE SEQUENCE [LARGE SCALE GENOMIC DNA]</scope>
    <source>
        <strain evidence="4 5">L12M1</strain>
    </source>
</reference>
<dbReference type="Gene3D" id="2.60.120.600">
    <property type="entry name" value="Domain of unknown function DUF1214, C-terminal domain"/>
    <property type="match status" value="1"/>
</dbReference>
<gene>
    <name evidence="4" type="ORF">EI427_09935</name>
</gene>
<dbReference type="SUPFAM" id="SSF160935">
    <property type="entry name" value="VPA0735-like"/>
    <property type="match status" value="1"/>
</dbReference>
<dbReference type="PANTHER" id="PTHR36509">
    <property type="entry name" value="BLL3101 PROTEIN"/>
    <property type="match status" value="1"/>
</dbReference>
<dbReference type="Pfam" id="PF06742">
    <property type="entry name" value="DUF1214"/>
    <property type="match status" value="1"/>
</dbReference>
<dbReference type="Proteomes" id="UP000267268">
    <property type="component" value="Chromosome 1"/>
</dbReference>
<dbReference type="InterPro" id="IPR037049">
    <property type="entry name" value="DUF1214_C_sf"/>
</dbReference>
<dbReference type="InterPro" id="IPR010679">
    <property type="entry name" value="DUF1254"/>
</dbReference>
<feature type="domain" description="DUF1254" evidence="3">
    <location>
        <begin position="86"/>
        <end position="180"/>
    </location>
</feature>
<dbReference type="InterPro" id="IPR037050">
    <property type="entry name" value="DUF1254_sf"/>
</dbReference>
<dbReference type="OrthoDB" id="272779at2"/>
<dbReference type="EMBL" id="CP034562">
    <property type="protein sequence ID" value="AZQ62542.1"/>
    <property type="molecule type" value="Genomic_DNA"/>
</dbReference>
<name>A0A3S9P386_9BACT</name>
<accession>A0A3S9P386</accession>
<feature type="domain" description="DUF1214" evidence="2">
    <location>
        <begin position="349"/>
        <end position="455"/>
    </location>
</feature>
<dbReference type="Gene3D" id="1.10.3360.10">
    <property type="entry name" value="VPA0735-like domain"/>
    <property type="match status" value="1"/>
</dbReference>
<feature type="chain" id="PRO_5019130929" evidence="1">
    <location>
        <begin position="20"/>
        <end position="471"/>
    </location>
</feature>
<dbReference type="Gene3D" id="2.60.40.1610">
    <property type="entry name" value="Domain of unknown function DUF1254"/>
    <property type="match status" value="1"/>
</dbReference>